<name>A0A0E9VIK4_ANGAN</name>
<organism evidence="1">
    <name type="scientific">Anguilla anguilla</name>
    <name type="common">European freshwater eel</name>
    <name type="synonym">Muraena anguilla</name>
    <dbReference type="NCBI Taxonomy" id="7936"/>
    <lineage>
        <taxon>Eukaryota</taxon>
        <taxon>Metazoa</taxon>
        <taxon>Chordata</taxon>
        <taxon>Craniata</taxon>
        <taxon>Vertebrata</taxon>
        <taxon>Euteleostomi</taxon>
        <taxon>Actinopterygii</taxon>
        <taxon>Neopterygii</taxon>
        <taxon>Teleostei</taxon>
        <taxon>Anguilliformes</taxon>
        <taxon>Anguillidae</taxon>
        <taxon>Anguilla</taxon>
    </lineage>
</organism>
<dbReference type="AlphaFoldDB" id="A0A0E9VIK4"/>
<accession>A0A0E9VIK4</accession>
<reference evidence="1" key="2">
    <citation type="journal article" date="2015" name="Fish Shellfish Immunol.">
        <title>Early steps in the European eel (Anguilla anguilla)-Vibrio vulnificus interaction in the gills: Role of the RtxA13 toxin.</title>
        <authorList>
            <person name="Callol A."/>
            <person name="Pajuelo D."/>
            <person name="Ebbesson L."/>
            <person name="Teles M."/>
            <person name="MacKenzie S."/>
            <person name="Amaro C."/>
        </authorList>
    </citation>
    <scope>NUCLEOTIDE SEQUENCE</scope>
</reference>
<sequence>MSLFLPLRTVCDENFFLVEFTVPGLESVCFQPRAEPFYGSWVFQKVFLFFR</sequence>
<evidence type="ECO:0000313" key="1">
    <source>
        <dbReference type="EMBL" id="JAH77235.1"/>
    </source>
</evidence>
<proteinExistence type="predicted"/>
<protein>
    <submittedName>
        <fullName evidence="1">Uncharacterized protein</fullName>
    </submittedName>
</protein>
<dbReference type="EMBL" id="GBXM01031342">
    <property type="protein sequence ID" value="JAH77235.1"/>
    <property type="molecule type" value="Transcribed_RNA"/>
</dbReference>
<reference evidence="1" key="1">
    <citation type="submission" date="2014-11" db="EMBL/GenBank/DDBJ databases">
        <authorList>
            <person name="Amaro Gonzalez C."/>
        </authorList>
    </citation>
    <scope>NUCLEOTIDE SEQUENCE</scope>
</reference>